<accession>A0ABX0GZJ7</accession>
<protein>
    <submittedName>
        <fullName evidence="1">Uncharacterized protein</fullName>
    </submittedName>
</protein>
<gene>
    <name evidence="1" type="ORF">G9H71_21945</name>
</gene>
<feature type="non-terminal residue" evidence="1">
    <location>
        <position position="170"/>
    </location>
</feature>
<dbReference type="Proteomes" id="UP000800981">
    <property type="component" value="Unassembled WGS sequence"/>
</dbReference>
<organism evidence="1 2">
    <name type="scientific">Motilibacter deserti</name>
    <dbReference type="NCBI Taxonomy" id="2714956"/>
    <lineage>
        <taxon>Bacteria</taxon>
        <taxon>Bacillati</taxon>
        <taxon>Actinomycetota</taxon>
        <taxon>Actinomycetes</taxon>
        <taxon>Motilibacterales</taxon>
        <taxon>Motilibacteraceae</taxon>
        <taxon>Motilibacter</taxon>
    </lineage>
</organism>
<reference evidence="1 2" key="1">
    <citation type="submission" date="2020-03" db="EMBL/GenBank/DDBJ databases">
        <title>Two novel Motilibacter sp.</title>
        <authorList>
            <person name="Liu S."/>
        </authorList>
    </citation>
    <scope>NUCLEOTIDE SEQUENCE [LARGE SCALE GENOMIC DNA]</scope>
    <source>
        <strain evidence="1 2">E257</strain>
    </source>
</reference>
<evidence type="ECO:0000313" key="2">
    <source>
        <dbReference type="Proteomes" id="UP000800981"/>
    </source>
</evidence>
<keyword evidence="2" id="KW-1185">Reference proteome</keyword>
<name>A0ABX0GZJ7_9ACTN</name>
<comment type="caution">
    <text evidence="1">The sequence shown here is derived from an EMBL/GenBank/DDBJ whole genome shotgun (WGS) entry which is preliminary data.</text>
</comment>
<dbReference type="EMBL" id="JAANNP010000172">
    <property type="protein sequence ID" value="NHC16452.1"/>
    <property type="molecule type" value="Genomic_DNA"/>
</dbReference>
<proteinExistence type="predicted"/>
<evidence type="ECO:0000313" key="1">
    <source>
        <dbReference type="EMBL" id="NHC16452.1"/>
    </source>
</evidence>
<sequence>MTTRSGAGPEVSHVQVSGGAGGVEAHYDDLLALAGLLRTSGQTLRRALGDTVQAAAHPALAASIALSPGSALDAEAALLSAAGPGGLVEAAATADGLGRLLQVAVATYRAADAGLTLGQDALASAGGVAVGAALPVLAPVAAVAGLDGLERAAASSAGLVQPVARGLAGV</sequence>